<feature type="transmembrane region" description="Helical" evidence="9">
    <location>
        <begin position="74"/>
        <end position="93"/>
    </location>
</feature>
<feature type="transmembrane region" description="Helical" evidence="9">
    <location>
        <begin position="158"/>
        <end position="177"/>
    </location>
</feature>
<evidence type="ECO:0000256" key="2">
    <source>
        <dbReference type="ARBA" id="ARBA00010992"/>
    </source>
</evidence>
<dbReference type="InterPro" id="IPR036259">
    <property type="entry name" value="MFS_trans_sf"/>
</dbReference>
<feature type="transmembrane region" description="Helical" evidence="9">
    <location>
        <begin position="410"/>
        <end position="427"/>
    </location>
</feature>
<dbReference type="FunFam" id="1.20.1250.20:FF:000115">
    <property type="entry name" value="High-affinity glucose transporter"/>
    <property type="match status" value="1"/>
</dbReference>
<dbReference type="PROSITE" id="PS00216">
    <property type="entry name" value="SUGAR_TRANSPORT_1"/>
    <property type="match status" value="2"/>
</dbReference>
<evidence type="ECO:0000256" key="8">
    <source>
        <dbReference type="RuleBase" id="RU003346"/>
    </source>
</evidence>
<dbReference type="OrthoDB" id="6612291at2759"/>
<evidence type="ECO:0000313" key="12">
    <source>
        <dbReference type="Proteomes" id="UP000799750"/>
    </source>
</evidence>
<feature type="transmembrane region" description="Helical" evidence="9">
    <location>
        <begin position="12"/>
        <end position="34"/>
    </location>
</feature>
<protein>
    <submittedName>
        <fullName evidence="11">General substrate transporter</fullName>
    </submittedName>
</protein>
<evidence type="ECO:0000256" key="1">
    <source>
        <dbReference type="ARBA" id="ARBA00004141"/>
    </source>
</evidence>
<dbReference type="InterPro" id="IPR005828">
    <property type="entry name" value="MFS_sugar_transport-like"/>
</dbReference>
<dbReference type="SUPFAM" id="SSF103473">
    <property type="entry name" value="MFS general substrate transporter"/>
    <property type="match status" value="1"/>
</dbReference>
<evidence type="ECO:0000256" key="7">
    <source>
        <dbReference type="ARBA" id="ARBA00023180"/>
    </source>
</evidence>
<dbReference type="Proteomes" id="UP000799750">
    <property type="component" value="Unassembled WGS sequence"/>
</dbReference>
<dbReference type="InterPro" id="IPR003663">
    <property type="entry name" value="Sugar/inositol_transpt"/>
</dbReference>
<dbReference type="Pfam" id="PF00083">
    <property type="entry name" value="Sugar_tr"/>
    <property type="match status" value="1"/>
</dbReference>
<dbReference type="GO" id="GO:0005886">
    <property type="term" value="C:plasma membrane"/>
    <property type="evidence" value="ECO:0007669"/>
    <property type="project" value="UniProtKB-ARBA"/>
</dbReference>
<feature type="transmembrane region" description="Helical" evidence="9">
    <location>
        <begin position="189"/>
        <end position="211"/>
    </location>
</feature>
<feature type="transmembrane region" description="Helical" evidence="9">
    <location>
        <begin position="342"/>
        <end position="363"/>
    </location>
</feature>
<feature type="domain" description="Major facilitator superfamily (MFS) profile" evidence="10">
    <location>
        <begin position="21"/>
        <end position="469"/>
    </location>
</feature>
<organism evidence="11 12">
    <name type="scientific">Lophium mytilinum</name>
    <dbReference type="NCBI Taxonomy" id="390894"/>
    <lineage>
        <taxon>Eukaryota</taxon>
        <taxon>Fungi</taxon>
        <taxon>Dikarya</taxon>
        <taxon>Ascomycota</taxon>
        <taxon>Pezizomycotina</taxon>
        <taxon>Dothideomycetes</taxon>
        <taxon>Pleosporomycetidae</taxon>
        <taxon>Mytilinidiales</taxon>
        <taxon>Mytilinidiaceae</taxon>
        <taxon>Lophium</taxon>
    </lineage>
</organism>
<dbReference type="PRINTS" id="PR00171">
    <property type="entry name" value="SUGRTRNSPORT"/>
</dbReference>
<feature type="transmembrane region" description="Helical" evidence="9">
    <location>
        <begin position="447"/>
        <end position="466"/>
    </location>
</feature>
<keyword evidence="3 8" id="KW-0813">Transport</keyword>
<dbReference type="EMBL" id="MU004185">
    <property type="protein sequence ID" value="KAF2498565.1"/>
    <property type="molecule type" value="Genomic_DNA"/>
</dbReference>
<keyword evidence="4 9" id="KW-0812">Transmembrane</keyword>
<keyword evidence="7" id="KW-0325">Glycoprotein</keyword>
<dbReference type="NCBIfam" id="TIGR00879">
    <property type="entry name" value="SP"/>
    <property type="match status" value="1"/>
</dbReference>
<evidence type="ECO:0000256" key="3">
    <source>
        <dbReference type="ARBA" id="ARBA00022448"/>
    </source>
</evidence>
<comment type="subcellular location">
    <subcellularLocation>
        <location evidence="1">Membrane</location>
        <topology evidence="1">Multi-pass membrane protein</topology>
    </subcellularLocation>
</comment>
<reference evidence="11" key="1">
    <citation type="journal article" date="2020" name="Stud. Mycol.">
        <title>101 Dothideomycetes genomes: a test case for predicting lifestyles and emergence of pathogens.</title>
        <authorList>
            <person name="Haridas S."/>
            <person name="Albert R."/>
            <person name="Binder M."/>
            <person name="Bloem J."/>
            <person name="Labutti K."/>
            <person name="Salamov A."/>
            <person name="Andreopoulos B."/>
            <person name="Baker S."/>
            <person name="Barry K."/>
            <person name="Bills G."/>
            <person name="Bluhm B."/>
            <person name="Cannon C."/>
            <person name="Castanera R."/>
            <person name="Culley D."/>
            <person name="Daum C."/>
            <person name="Ezra D."/>
            <person name="Gonzalez J."/>
            <person name="Henrissat B."/>
            <person name="Kuo A."/>
            <person name="Liang C."/>
            <person name="Lipzen A."/>
            <person name="Lutzoni F."/>
            <person name="Magnuson J."/>
            <person name="Mondo S."/>
            <person name="Nolan M."/>
            <person name="Ohm R."/>
            <person name="Pangilinan J."/>
            <person name="Park H.-J."/>
            <person name="Ramirez L."/>
            <person name="Alfaro M."/>
            <person name="Sun H."/>
            <person name="Tritt A."/>
            <person name="Yoshinaga Y."/>
            <person name="Zwiers L.-H."/>
            <person name="Turgeon B."/>
            <person name="Goodwin S."/>
            <person name="Spatafora J."/>
            <person name="Crous P."/>
            <person name="Grigoriev I."/>
        </authorList>
    </citation>
    <scope>NUCLEOTIDE SEQUENCE</scope>
    <source>
        <strain evidence="11">CBS 269.34</strain>
    </source>
</reference>
<dbReference type="AlphaFoldDB" id="A0A6A6R1I1"/>
<proteinExistence type="inferred from homology"/>
<dbReference type="PANTHER" id="PTHR48022:SF17">
    <property type="entry name" value="HEXOSE TRANSPORTER"/>
    <property type="match status" value="1"/>
</dbReference>
<dbReference type="InterPro" id="IPR050360">
    <property type="entry name" value="MFS_Sugar_Transporters"/>
</dbReference>
<gene>
    <name evidence="11" type="ORF">BU16DRAFT_548296</name>
</gene>
<dbReference type="InterPro" id="IPR020846">
    <property type="entry name" value="MFS_dom"/>
</dbReference>
<dbReference type="GO" id="GO:0010255">
    <property type="term" value="P:glucose mediated signaling pathway"/>
    <property type="evidence" value="ECO:0007669"/>
    <property type="project" value="UniProtKB-ARBA"/>
</dbReference>
<keyword evidence="6 9" id="KW-0472">Membrane</keyword>
<dbReference type="PROSITE" id="PS50850">
    <property type="entry name" value="MFS"/>
    <property type="match status" value="1"/>
</dbReference>
<feature type="transmembrane region" description="Helical" evidence="9">
    <location>
        <begin position="375"/>
        <end position="398"/>
    </location>
</feature>
<dbReference type="PANTHER" id="PTHR48022">
    <property type="entry name" value="PLASTIDIC GLUCOSE TRANSPORTER 4"/>
    <property type="match status" value="1"/>
</dbReference>
<sequence length="539" mass="58738">MGIAIRPPPGTPGSALPAIFIGLFVAFGGVLFGYDTGTIGGILGMNYWRKEFSTGYINTKDHLPDVTSSQSSEIVSILSAGTFFGALTAAPVADFIGRRLGLIACVIVFCLGVILQTAATMIPMFVAGRFFAGYGVGMISATIPLYQSETSPKWIRGAVVGCYQLAITIGLLLAAIVDNATKNRNDTGSYRIPIAVQFAWAIILVTGCIFLPETPRYLIKTGKPEKAARSLSKLRRLDVEHPALLEELAEITANHEYELSLGKATYLDCFKGNLGFRLATGCLLQALQQLTGVNFIFYYGTSFFKNSGISNPFVVSLITSCVNTGSTFPGLYMVEKWGRRPLLLFGAIGMAVCQFIVAITGTVAGVENLAAQKALIAFVCIYIFFFACSWGPVAWVVTGEIFPLKVRAKSLSMTTASNWLLNWAIAYATPYLVNNDPGDANLGSKVFFIWGGCCFICIFFVWGMIYETKGLSLEQVDELYAKVPHAWQSKGFVPSVSFQDVADVQHQQGAQRKMSLTDYEQEAQRKKSVTYTEGNEKEY</sequence>
<name>A0A6A6R1I1_9PEZI</name>
<accession>A0A6A6R1I1</accession>
<feature type="transmembrane region" description="Helical" evidence="9">
    <location>
        <begin position="125"/>
        <end position="146"/>
    </location>
</feature>
<keyword evidence="5 9" id="KW-1133">Transmembrane helix</keyword>
<dbReference type="GO" id="GO:0005536">
    <property type="term" value="F:D-glucose binding"/>
    <property type="evidence" value="ECO:0007669"/>
    <property type="project" value="UniProtKB-ARBA"/>
</dbReference>
<comment type="similarity">
    <text evidence="2 8">Belongs to the major facilitator superfamily. Sugar transporter (TC 2.A.1.1) family.</text>
</comment>
<evidence type="ECO:0000256" key="4">
    <source>
        <dbReference type="ARBA" id="ARBA00022692"/>
    </source>
</evidence>
<evidence type="ECO:0000256" key="6">
    <source>
        <dbReference type="ARBA" id="ARBA00023136"/>
    </source>
</evidence>
<dbReference type="GO" id="GO:0005351">
    <property type="term" value="F:carbohydrate:proton symporter activity"/>
    <property type="evidence" value="ECO:0007669"/>
    <property type="project" value="TreeGrafter"/>
</dbReference>
<evidence type="ECO:0000256" key="9">
    <source>
        <dbReference type="SAM" id="Phobius"/>
    </source>
</evidence>
<dbReference type="InterPro" id="IPR005829">
    <property type="entry name" value="Sugar_transporter_CS"/>
</dbReference>
<feature type="transmembrane region" description="Helical" evidence="9">
    <location>
        <begin position="100"/>
        <end position="119"/>
    </location>
</feature>
<evidence type="ECO:0000256" key="5">
    <source>
        <dbReference type="ARBA" id="ARBA00022989"/>
    </source>
</evidence>
<dbReference type="Gene3D" id="1.20.1250.20">
    <property type="entry name" value="MFS general substrate transporter like domains"/>
    <property type="match status" value="1"/>
</dbReference>
<keyword evidence="12" id="KW-1185">Reference proteome</keyword>
<evidence type="ECO:0000313" key="11">
    <source>
        <dbReference type="EMBL" id="KAF2498565.1"/>
    </source>
</evidence>
<dbReference type="CDD" id="cd17356">
    <property type="entry name" value="MFS_HXT"/>
    <property type="match status" value="1"/>
</dbReference>
<evidence type="ECO:0000259" key="10">
    <source>
        <dbReference type="PROSITE" id="PS50850"/>
    </source>
</evidence>